<keyword evidence="3" id="KW-1003">Cell membrane</keyword>
<feature type="transmembrane region" description="Helical" evidence="9">
    <location>
        <begin position="71"/>
        <end position="93"/>
    </location>
</feature>
<evidence type="ECO:0000256" key="6">
    <source>
        <dbReference type="ARBA" id="ARBA00022989"/>
    </source>
</evidence>
<keyword evidence="7 9" id="KW-0472">Membrane</keyword>
<feature type="transmembrane region" description="Helical" evidence="9">
    <location>
        <begin position="20"/>
        <end position="38"/>
    </location>
</feature>
<comment type="subcellular location">
    <subcellularLocation>
        <location evidence="1">Cell membrane</location>
        <topology evidence="1">Multi-pass membrane protein</topology>
    </subcellularLocation>
</comment>
<dbReference type="AlphaFoldDB" id="A0ABD6ADV9"/>
<evidence type="ECO:0000256" key="5">
    <source>
        <dbReference type="ARBA" id="ARBA00022970"/>
    </source>
</evidence>
<organism evidence="10 11">
    <name type="scientific">Halomarina halobia</name>
    <dbReference type="NCBI Taxonomy" id="3033386"/>
    <lineage>
        <taxon>Archaea</taxon>
        <taxon>Methanobacteriati</taxon>
        <taxon>Methanobacteriota</taxon>
        <taxon>Stenosarchaea group</taxon>
        <taxon>Halobacteria</taxon>
        <taxon>Halobacteriales</taxon>
        <taxon>Natronomonadaceae</taxon>
        <taxon>Halomarina</taxon>
    </lineage>
</organism>
<dbReference type="GO" id="GO:0006865">
    <property type="term" value="P:amino acid transport"/>
    <property type="evidence" value="ECO:0007669"/>
    <property type="project" value="UniProtKB-KW"/>
</dbReference>
<evidence type="ECO:0000256" key="7">
    <source>
        <dbReference type="ARBA" id="ARBA00023136"/>
    </source>
</evidence>
<feature type="transmembrane region" description="Helical" evidence="9">
    <location>
        <begin position="274"/>
        <end position="293"/>
    </location>
</feature>
<dbReference type="GO" id="GO:0005886">
    <property type="term" value="C:plasma membrane"/>
    <property type="evidence" value="ECO:0007669"/>
    <property type="project" value="UniProtKB-SubCell"/>
</dbReference>
<protein>
    <submittedName>
        <fullName evidence="10">Branched-chain amino acid ABC transporter permease</fullName>
    </submittedName>
</protein>
<reference evidence="10 11" key="1">
    <citation type="journal article" date="2019" name="Int. J. Syst. Evol. Microbiol.">
        <title>The Global Catalogue of Microorganisms (GCM) 10K type strain sequencing project: providing services to taxonomists for standard genome sequencing and annotation.</title>
        <authorList>
            <consortium name="The Broad Institute Genomics Platform"/>
            <consortium name="The Broad Institute Genome Sequencing Center for Infectious Disease"/>
            <person name="Wu L."/>
            <person name="Ma J."/>
        </authorList>
    </citation>
    <scope>NUCLEOTIDE SEQUENCE [LARGE SCALE GENOMIC DNA]</scope>
    <source>
        <strain evidence="10 11">PSR21</strain>
    </source>
</reference>
<comment type="similarity">
    <text evidence="8">Belongs to the binding-protein-dependent transport system permease family. LivHM subfamily.</text>
</comment>
<comment type="caution">
    <text evidence="10">The sequence shown here is derived from an EMBL/GenBank/DDBJ whole genome shotgun (WGS) entry which is preliminary data.</text>
</comment>
<dbReference type="EMBL" id="JBHTBF010000003">
    <property type="protein sequence ID" value="MFC7318685.1"/>
    <property type="molecule type" value="Genomic_DNA"/>
</dbReference>
<evidence type="ECO:0000256" key="1">
    <source>
        <dbReference type="ARBA" id="ARBA00004651"/>
    </source>
</evidence>
<keyword evidence="11" id="KW-1185">Reference proteome</keyword>
<keyword evidence="4 9" id="KW-0812">Transmembrane</keyword>
<feature type="transmembrane region" description="Helical" evidence="9">
    <location>
        <begin position="105"/>
        <end position="123"/>
    </location>
</feature>
<feature type="transmembrane region" description="Helical" evidence="9">
    <location>
        <begin position="190"/>
        <end position="216"/>
    </location>
</feature>
<evidence type="ECO:0000313" key="11">
    <source>
        <dbReference type="Proteomes" id="UP001596547"/>
    </source>
</evidence>
<dbReference type="PANTHER" id="PTHR11795:SF442">
    <property type="entry name" value="ABC TRANSPORTER ATP-BINDING PROTEIN"/>
    <property type="match status" value="1"/>
</dbReference>
<accession>A0ABD6ADV9</accession>
<evidence type="ECO:0000256" key="2">
    <source>
        <dbReference type="ARBA" id="ARBA00022448"/>
    </source>
</evidence>
<dbReference type="InterPro" id="IPR052157">
    <property type="entry name" value="BCAA_transport_permease"/>
</dbReference>
<gene>
    <name evidence="10" type="ORF">ACFQPE_18070</name>
</gene>
<dbReference type="Proteomes" id="UP001596547">
    <property type="component" value="Unassembled WGS sequence"/>
</dbReference>
<feature type="transmembrane region" description="Helical" evidence="9">
    <location>
        <begin position="236"/>
        <end position="267"/>
    </location>
</feature>
<keyword evidence="5" id="KW-0029">Amino-acid transport</keyword>
<feature type="transmembrane region" description="Helical" evidence="9">
    <location>
        <begin position="45"/>
        <end position="65"/>
    </location>
</feature>
<evidence type="ECO:0000256" key="8">
    <source>
        <dbReference type="ARBA" id="ARBA00037998"/>
    </source>
</evidence>
<dbReference type="GeneID" id="79317126"/>
<evidence type="ECO:0000313" key="10">
    <source>
        <dbReference type="EMBL" id="MFC7318685.1"/>
    </source>
</evidence>
<dbReference type="InterPro" id="IPR001851">
    <property type="entry name" value="ABC_transp_permease"/>
</dbReference>
<proteinExistence type="inferred from homology"/>
<evidence type="ECO:0000256" key="4">
    <source>
        <dbReference type="ARBA" id="ARBA00022692"/>
    </source>
</evidence>
<evidence type="ECO:0000256" key="9">
    <source>
        <dbReference type="SAM" id="Phobius"/>
    </source>
</evidence>
<feature type="transmembrane region" description="Helical" evidence="9">
    <location>
        <begin position="149"/>
        <end position="169"/>
    </location>
</feature>
<keyword evidence="2" id="KW-0813">Transport</keyword>
<dbReference type="Pfam" id="PF02653">
    <property type="entry name" value="BPD_transp_2"/>
    <property type="match status" value="1"/>
</dbReference>
<dbReference type="RefSeq" id="WP_276306477.1">
    <property type="nucleotide sequence ID" value="NZ_CP119993.1"/>
</dbReference>
<evidence type="ECO:0000256" key="3">
    <source>
        <dbReference type="ARBA" id="ARBA00022475"/>
    </source>
</evidence>
<dbReference type="PANTHER" id="PTHR11795">
    <property type="entry name" value="BRANCHED-CHAIN AMINO ACID TRANSPORT SYSTEM PERMEASE PROTEIN LIVH"/>
    <property type="match status" value="1"/>
</dbReference>
<keyword evidence="6 9" id="KW-1133">Transmembrane helix</keyword>
<sequence>MVDGNSIAVALLNGMANGMLLFLAAVGLTLIFGVLGVLNFAHGSLYMLGAYFTFFLVNAGGPLAFFNGNFWLAVLVAPVLVAVIGGLMERFIIRPIYERDHVFQLLLTFALVLVIDNAARILWGTDFRSISVPRAFAFQVPLFGSNYPAYNLFLIVVGVAFAGAMWLVFERTRVGKTVRAAAQDRDVANALGVNVPALFTAMFVTGSVLAAVGGALAAPYQTIQPTMGENIIINSFIVVVIGGLGSFAGAFVGALLIGVVNSLAFLFAPALQPVIPFVLMAVVLLSMPVGLFGKEVAA</sequence>
<dbReference type="CDD" id="cd06582">
    <property type="entry name" value="TM_PBP1_LivH_like"/>
    <property type="match status" value="1"/>
</dbReference>
<name>A0ABD6ADV9_9EURY</name>